<keyword evidence="5 8" id="KW-0067">ATP-binding</keyword>
<dbReference type="SUPFAM" id="SSF52540">
    <property type="entry name" value="P-loop containing nucleoside triphosphate hydrolases"/>
    <property type="match status" value="1"/>
</dbReference>
<dbReference type="InterPro" id="IPR013159">
    <property type="entry name" value="DnaA_C"/>
</dbReference>
<evidence type="ECO:0000256" key="1">
    <source>
        <dbReference type="ARBA" id="ARBA00006583"/>
    </source>
</evidence>
<dbReference type="Pfam" id="PF00308">
    <property type="entry name" value="Bac_DnaA"/>
    <property type="match status" value="1"/>
</dbReference>
<comment type="subcellular location">
    <subcellularLocation>
        <location evidence="8">Cytoplasm</location>
    </subcellularLocation>
</comment>
<dbReference type="PANTHER" id="PTHR30050:SF2">
    <property type="entry name" value="CHROMOSOMAL REPLICATION INITIATOR PROTEIN DNAA"/>
    <property type="match status" value="1"/>
</dbReference>
<comment type="subunit">
    <text evidence="8">Oligomerizes as a right-handed, spiral filament on DNA at oriC.</text>
</comment>
<dbReference type="InterPro" id="IPR001957">
    <property type="entry name" value="Chromosome_initiator_DnaA"/>
</dbReference>
<dbReference type="NCBIfam" id="TIGR00362">
    <property type="entry name" value="DnaA"/>
    <property type="match status" value="1"/>
</dbReference>
<dbReference type="GO" id="GO:0005524">
    <property type="term" value="F:ATP binding"/>
    <property type="evidence" value="ECO:0007669"/>
    <property type="project" value="UniProtKB-UniRule"/>
</dbReference>
<evidence type="ECO:0000259" key="13">
    <source>
        <dbReference type="SMART" id="SM00760"/>
    </source>
</evidence>
<comment type="caution">
    <text evidence="8">Lacks conserved residue(s) required for the propagation of feature annotation.</text>
</comment>
<dbReference type="Pfam" id="PF11638">
    <property type="entry name" value="DnaA_N"/>
    <property type="match status" value="1"/>
</dbReference>
<dbReference type="GO" id="GO:0006275">
    <property type="term" value="P:regulation of DNA replication"/>
    <property type="evidence" value="ECO:0007669"/>
    <property type="project" value="UniProtKB-UniRule"/>
</dbReference>
<dbReference type="FunFam" id="3.40.50.300:FF:000668">
    <property type="entry name" value="Chromosomal replication initiator protein DnaA"/>
    <property type="match status" value="1"/>
</dbReference>
<feature type="binding site" evidence="8">
    <location>
        <position position="217"/>
    </location>
    <ligand>
        <name>ATP</name>
        <dbReference type="ChEBI" id="CHEBI:30616"/>
    </ligand>
</feature>
<dbReference type="HAMAP" id="MF_00377">
    <property type="entry name" value="DnaA_bact"/>
    <property type="match status" value="1"/>
</dbReference>
<dbReference type="GO" id="GO:0003688">
    <property type="term" value="F:DNA replication origin binding"/>
    <property type="evidence" value="ECO:0007669"/>
    <property type="project" value="UniProtKB-UniRule"/>
</dbReference>
<dbReference type="SUPFAM" id="SSF48295">
    <property type="entry name" value="TrpR-like"/>
    <property type="match status" value="1"/>
</dbReference>
<dbReference type="Proteomes" id="UP000321595">
    <property type="component" value="Chromosome"/>
</dbReference>
<feature type="binding site" evidence="8">
    <location>
        <position position="219"/>
    </location>
    <ligand>
        <name>ATP</name>
        <dbReference type="ChEBI" id="CHEBI:30616"/>
    </ligand>
</feature>
<sequence length="509" mass="57582">MRPSQILCRPLFTFHNPKRWLITRVSSFSSAPPVSTRFVTPVPRQVSMLETWQAALRHLKDRVSQHNFETWFQPLEVTRFEDKGVERWVHISVIDDFNKAWLEDNYVDLIQEALEAVTPGVWKLKLDVQGIDIHEPQAVLIDSPKAAARQVKATQLEIAVPRKDWKELAHQAGMNPRYTFEEFVVGSSNQFVHAACQAVATNPSQTYNPLFIFGGVGLGKTHLLQAVGIEVLRRDPTQRVLYLSAEDFMNQLITSLRQKDMNNFRTQFRNQCDILLIDDIQFIGGKDSTQEEFFHTFNSLHQMGKQIVITSDKPPRELPGIEDRLASRFAWGLTADIQVPSVETRVAILEKKAEADGVPLPKDVAMLIASAVRSNVRELEGVLVRLGAQASLMRMPMTLDFARDMLKRMNLDDGKGMTVDRIIRQVSQYFGIKPADIKGAKRSRDISIPRQVAMYLARTITDESFPELGKKFGGKDHTTVLAACRRMEDELSRGTEVGQSISALKSQLS</sequence>
<dbReference type="EMBL" id="CP042467">
    <property type="protein sequence ID" value="QED28281.1"/>
    <property type="molecule type" value="Genomic_DNA"/>
</dbReference>
<feature type="region of interest" description="Domain IV, binds dsDNA" evidence="8">
    <location>
        <begin position="391"/>
        <end position="509"/>
    </location>
</feature>
<feature type="binding site" evidence="8">
    <location>
        <position position="221"/>
    </location>
    <ligand>
        <name>ATP</name>
        <dbReference type="ChEBI" id="CHEBI:30616"/>
    </ligand>
</feature>
<dbReference type="GO" id="GO:0005886">
    <property type="term" value="C:plasma membrane"/>
    <property type="evidence" value="ECO:0007669"/>
    <property type="project" value="TreeGrafter"/>
</dbReference>
<evidence type="ECO:0000256" key="2">
    <source>
        <dbReference type="ARBA" id="ARBA00022490"/>
    </source>
</evidence>
<dbReference type="KEGG" id="bbae:FRD01_13790"/>
<name>A0A5B8XSQ2_9DELT</name>
<keyword evidence="7 8" id="KW-0238">DNA-binding</keyword>
<dbReference type="SMART" id="SM00382">
    <property type="entry name" value="AAA"/>
    <property type="match status" value="1"/>
</dbReference>
<dbReference type="GO" id="GO:0005737">
    <property type="term" value="C:cytoplasm"/>
    <property type="evidence" value="ECO:0007669"/>
    <property type="project" value="UniProtKB-SubCell"/>
</dbReference>
<dbReference type="InterPro" id="IPR010921">
    <property type="entry name" value="Trp_repressor/repl_initiator"/>
</dbReference>
<evidence type="ECO:0000256" key="8">
    <source>
        <dbReference type="HAMAP-Rule" id="MF_00377"/>
    </source>
</evidence>
<feature type="domain" description="Chromosomal replication initiator DnaA C-terminal" evidence="13">
    <location>
        <begin position="418"/>
        <end position="487"/>
    </location>
</feature>
<evidence type="ECO:0000256" key="11">
    <source>
        <dbReference type="RuleBase" id="RU004227"/>
    </source>
</evidence>
<keyword evidence="15" id="KW-1185">Reference proteome</keyword>
<evidence type="ECO:0000259" key="12">
    <source>
        <dbReference type="SMART" id="SM00382"/>
    </source>
</evidence>
<reference evidence="14 15" key="1">
    <citation type="submission" date="2019-08" db="EMBL/GenBank/DDBJ databases">
        <authorList>
            <person name="Liang Q."/>
        </authorList>
    </citation>
    <scope>NUCLEOTIDE SEQUENCE [LARGE SCALE GENOMIC DNA]</scope>
    <source>
        <strain evidence="14 15">V1718</strain>
    </source>
</reference>
<dbReference type="AlphaFoldDB" id="A0A5B8XSQ2"/>
<protein>
    <recommendedName>
        <fullName evidence="8 9">Chromosomal replication initiator protein DnaA</fullName>
    </recommendedName>
</protein>
<dbReference type="InterPro" id="IPR013317">
    <property type="entry name" value="DnaA_dom"/>
</dbReference>
<comment type="function">
    <text evidence="8 10">Plays an essential role in the initiation and regulation of chromosomal replication. ATP-DnaA binds to the origin of replication (oriC) to initiate formation of the DNA replication initiation complex once per cell cycle. Binds the DnaA box (a 9 base pair repeat at the origin) and separates the double-stranded (ds)DNA. Forms a right-handed helical filament on oriC DNA; dsDNA binds to the exterior of the filament while single-stranded (ss)DNA is stabiized in the filament's interior. The ATP-DnaA-oriC complex binds and stabilizes one strand of the AT-rich DNA unwinding element (DUE), permitting loading of DNA polymerase. After initiation quickly degrades to an ADP-DnaA complex that is not apt for DNA replication. Binds acidic phospholipids.</text>
</comment>
<dbReference type="PANTHER" id="PTHR30050">
    <property type="entry name" value="CHROMOSOMAL REPLICATION INITIATOR PROTEIN DNAA"/>
    <property type="match status" value="1"/>
</dbReference>
<comment type="similarity">
    <text evidence="1 8 11">Belongs to the DnaA family.</text>
</comment>
<evidence type="ECO:0000256" key="3">
    <source>
        <dbReference type="ARBA" id="ARBA00022705"/>
    </source>
</evidence>
<dbReference type="PROSITE" id="PS01008">
    <property type="entry name" value="DNAA"/>
    <property type="match status" value="1"/>
</dbReference>
<feature type="region of interest" description="Domain I, interacts with DnaA modulators" evidence="8">
    <location>
        <begin position="1"/>
        <end position="136"/>
    </location>
</feature>
<dbReference type="Gene3D" id="3.30.300.180">
    <property type="match status" value="1"/>
</dbReference>
<dbReference type="Gene3D" id="1.10.8.60">
    <property type="match status" value="1"/>
</dbReference>
<dbReference type="InterPro" id="IPR003593">
    <property type="entry name" value="AAA+_ATPase"/>
</dbReference>
<dbReference type="GO" id="GO:0008289">
    <property type="term" value="F:lipid binding"/>
    <property type="evidence" value="ECO:0007669"/>
    <property type="project" value="UniProtKB-KW"/>
</dbReference>
<dbReference type="Gene3D" id="1.10.1750.10">
    <property type="match status" value="1"/>
</dbReference>
<dbReference type="Pfam" id="PF08299">
    <property type="entry name" value="Bac_DnaA_C"/>
    <property type="match status" value="1"/>
</dbReference>
<dbReference type="SMART" id="SM00760">
    <property type="entry name" value="Bac_DnaA_C"/>
    <property type="match status" value="1"/>
</dbReference>
<evidence type="ECO:0000313" key="14">
    <source>
        <dbReference type="EMBL" id="QED28281.1"/>
    </source>
</evidence>
<dbReference type="InterPro" id="IPR024633">
    <property type="entry name" value="DnaA_N_dom"/>
</dbReference>
<dbReference type="GO" id="GO:0006270">
    <property type="term" value="P:DNA replication initiation"/>
    <property type="evidence" value="ECO:0007669"/>
    <property type="project" value="UniProtKB-UniRule"/>
</dbReference>
<proteinExistence type="inferred from homology"/>
<evidence type="ECO:0000313" key="15">
    <source>
        <dbReference type="Proteomes" id="UP000321595"/>
    </source>
</evidence>
<organism evidence="14 15">
    <name type="scientific">Microvenator marinus</name>
    <dbReference type="NCBI Taxonomy" id="2600177"/>
    <lineage>
        <taxon>Bacteria</taxon>
        <taxon>Deltaproteobacteria</taxon>
        <taxon>Bradymonadales</taxon>
        <taxon>Microvenatoraceae</taxon>
        <taxon>Microvenator</taxon>
    </lineage>
</organism>
<evidence type="ECO:0000256" key="6">
    <source>
        <dbReference type="ARBA" id="ARBA00023121"/>
    </source>
</evidence>
<dbReference type="CDD" id="cd00009">
    <property type="entry name" value="AAA"/>
    <property type="match status" value="1"/>
</dbReference>
<keyword evidence="3 8" id="KW-0235">DNA replication</keyword>
<dbReference type="CDD" id="cd06571">
    <property type="entry name" value="Bac_DnaA_C"/>
    <property type="match status" value="1"/>
</dbReference>
<dbReference type="OrthoDB" id="9807019at2"/>
<dbReference type="InterPro" id="IPR020591">
    <property type="entry name" value="Chromosome_initiator_DnaA-like"/>
</dbReference>
<evidence type="ECO:0000256" key="9">
    <source>
        <dbReference type="NCBIfam" id="TIGR00362"/>
    </source>
</evidence>
<dbReference type="InterPro" id="IPR018312">
    <property type="entry name" value="Chromosome_initiator_DnaA_CS"/>
</dbReference>
<evidence type="ECO:0000256" key="7">
    <source>
        <dbReference type="ARBA" id="ARBA00023125"/>
    </source>
</evidence>
<accession>A0A5B8XSQ2</accession>
<comment type="domain">
    <text evidence="8">Domain I is involved in oligomerization and binding regulators, domain II is flexibile and of varying length in different bacteria, domain III forms the AAA+ region, while domain IV binds dsDNA.</text>
</comment>
<evidence type="ECO:0000256" key="10">
    <source>
        <dbReference type="RuleBase" id="RU000577"/>
    </source>
</evidence>
<evidence type="ECO:0000256" key="5">
    <source>
        <dbReference type="ARBA" id="ARBA00022840"/>
    </source>
</evidence>
<feature type="binding site" evidence="8">
    <location>
        <position position="220"/>
    </location>
    <ligand>
        <name>ATP</name>
        <dbReference type="ChEBI" id="CHEBI:30616"/>
    </ligand>
</feature>
<gene>
    <name evidence="8 14" type="primary">dnaA</name>
    <name evidence="14" type="ORF">FRD01_13790</name>
</gene>
<keyword evidence="4 8" id="KW-0547">Nucleotide-binding</keyword>
<keyword evidence="2 8" id="KW-0963">Cytoplasm</keyword>
<keyword evidence="6 8" id="KW-0446">Lipid-binding</keyword>
<dbReference type="InterPro" id="IPR038454">
    <property type="entry name" value="DnaA_N_sf"/>
</dbReference>
<dbReference type="PRINTS" id="PR00051">
    <property type="entry name" value="DNAA"/>
</dbReference>
<feature type="domain" description="AAA+ ATPase" evidence="12">
    <location>
        <begin position="206"/>
        <end position="343"/>
    </location>
</feature>
<dbReference type="InterPro" id="IPR027417">
    <property type="entry name" value="P-loop_NTPase"/>
</dbReference>
<evidence type="ECO:0000256" key="4">
    <source>
        <dbReference type="ARBA" id="ARBA00022741"/>
    </source>
</evidence>
<dbReference type="Gene3D" id="3.40.50.300">
    <property type="entry name" value="P-loop containing nucleotide triphosphate hydrolases"/>
    <property type="match status" value="1"/>
</dbReference>